<proteinExistence type="predicted"/>
<gene>
    <name evidence="2" type="ORF">Q5Y73_13820</name>
</gene>
<organism evidence="2 3">
    <name type="scientific">Chengkuizengella axinellae</name>
    <dbReference type="NCBI Taxonomy" id="3064388"/>
    <lineage>
        <taxon>Bacteria</taxon>
        <taxon>Bacillati</taxon>
        <taxon>Bacillota</taxon>
        <taxon>Bacilli</taxon>
        <taxon>Bacillales</taxon>
        <taxon>Paenibacillaceae</taxon>
        <taxon>Chengkuizengella</taxon>
    </lineage>
</organism>
<dbReference type="Proteomes" id="UP001231941">
    <property type="component" value="Unassembled WGS sequence"/>
</dbReference>
<dbReference type="EMBL" id="JAVAMP010000006">
    <property type="protein sequence ID" value="MDP5275190.1"/>
    <property type="molecule type" value="Genomic_DNA"/>
</dbReference>
<name>A0ABT9J2F6_9BACL</name>
<dbReference type="InterPro" id="IPR044876">
    <property type="entry name" value="HRDC_dom_sf"/>
</dbReference>
<dbReference type="PROSITE" id="PS50967">
    <property type="entry name" value="HRDC"/>
    <property type="match status" value="1"/>
</dbReference>
<dbReference type="SUPFAM" id="SSF47819">
    <property type="entry name" value="HRDC-like"/>
    <property type="match status" value="1"/>
</dbReference>
<dbReference type="RefSeq" id="WP_305992502.1">
    <property type="nucleotide sequence ID" value="NZ_JAVAMP010000006.1"/>
</dbReference>
<sequence>MYEKLVYMNTLKKENEEINAVVIAQVYVFKLKSSWQMNWKMISGDGEMIKDLTLEKKRLVDIAKTLRSELQQHIESGYLPLFSDYYHHSDSLSPKNKKTQLLYFYSEQMTNDELFEQLRGWRREESDKLDKPPFIIASNRVLKMLSSFVPKTKEELMQIPGFASAKTEQYGDPILNITKQFERSTSFPLTWVENHINMEQFDDWLYKNQMMKKQI</sequence>
<dbReference type="SMART" id="SM00341">
    <property type="entry name" value="HRDC"/>
    <property type="match status" value="1"/>
</dbReference>
<evidence type="ECO:0000259" key="1">
    <source>
        <dbReference type="PROSITE" id="PS50967"/>
    </source>
</evidence>
<protein>
    <submittedName>
        <fullName evidence="2">HRDC domain-containing protein</fullName>
    </submittedName>
</protein>
<feature type="domain" description="HRDC" evidence="1">
    <location>
        <begin position="108"/>
        <end position="188"/>
    </location>
</feature>
<evidence type="ECO:0000313" key="2">
    <source>
        <dbReference type="EMBL" id="MDP5275190.1"/>
    </source>
</evidence>
<dbReference type="Gene3D" id="1.10.150.80">
    <property type="entry name" value="HRDC domain"/>
    <property type="match status" value="1"/>
</dbReference>
<dbReference type="Pfam" id="PF00570">
    <property type="entry name" value="HRDC"/>
    <property type="match status" value="1"/>
</dbReference>
<reference evidence="2 3" key="1">
    <citation type="submission" date="2023-08" db="EMBL/GenBank/DDBJ databases">
        <authorList>
            <person name="Park J.-S."/>
        </authorList>
    </citation>
    <scope>NUCLEOTIDE SEQUENCE [LARGE SCALE GENOMIC DNA]</scope>
    <source>
        <strain evidence="2 3">2205SS18-9</strain>
    </source>
</reference>
<evidence type="ECO:0000313" key="3">
    <source>
        <dbReference type="Proteomes" id="UP001231941"/>
    </source>
</evidence>
<dbReference type="InterPro" id="IPR010997">
    <property type="entry name" value="HRDC-like_sf"/>
</dbReference>
<comment type="caution">
    <text evidence="2">The sequence shown here is derived from an EMBL/GenBank/DDBJ whole genome shotgun (WGS) entry which is preliminary data.</text>
</comment>
<dbReference type="InterPro" id="IPR002121">
    <property type="entry name" value="HRDC_dom"/>
</dbReference>
<accession>A0ABT9J2F6</accession>
<keyword evidence="3" id="KW-1185">Reference proteome</keyword>